<protein>
    <submittedName>
        <fullName evidence="7">Energy transducer TonB</fullName>
    </submittedName>
</protein>
<proteinExistence type="predicted"/>
<evidence type="ECO:0000256" key="2">
    <source>
        <dbReference type="ARBA" id="ARBA00022692"/>
    </source>
</evidence>
<feature type="signal peptide" evidence="5">
    <location>
        <begin position="1"/>
        <end position="23"/>
    </location>
</feature>
<dbReference type="Gene3D" id="3.30.2420.10">
    <property type="entry name" value="TonB"/>
    <property type="match status" value="1"/>
</dbReference>
<dbReference type="NCBIfam" id="TIGR01352">
    <property type="entry name" value="tonB_Cterm"/>
    <property type="match status" value="1"/>
</dbReference>
<gene>
    <name evidence="7" type="ORF">VCB98_03820</name>
</gene>
<dbReference type="EMBL" id="JAYGII010000005">
    <property type="protein sequence ID" value="MEA5444943.1"/>
    <property type="molecule type" value="Genomic_DNA"/>
</dbReference>
<evidence type="ECO:0000256" key="5">
    <source>
        <dbReference type="SAM" id="SignalP"/>
    </source>
</evidence>
<dbReference type="Pfam" id="PF03544">
    <property type="entry name" value="TonB_C"/>
    <property type="match status" value="1"/>
</dbReference>
<keyword evidence="4" id="KW-0472">Membrane</keyword>
<feature type="domain" description="TonB C-terminal" evidence="6">
    <location>
        <begin position="35"/>
        <end position="124"/>
    </location>
</feature>
<keyword evidence="8" id="KW-1185">Reference proteome</keyword>
<evidence type="ECO:0000313" key="8">
    <source>
        <dbReference type="Proteomes" id="UP001302316"/>
    </source>
</evidence>
<dbReference type="InterPro" id="IPR006260">
    <property type="entry name" value="TonB/TolA_C"/>
</dbReference>
<comment type="subcellular location">
    <subcellularLocation>
        <location evidence="1">Membrane</location>
        <topology evidence="1">Single-pass membrane protein</topology>
    </subcellularLocation>
</comment>
<feature type="chain" id="PRO_5042937977" evidence="5">
    <location>
        <begin position="24"/>
        <end position="124"/>
    </location>
</feature>
<evidence type="ECO:0000256" key="3">
    <source>
        <dbReference type="ARBA" id="ARBA00022989"/>
    </source>
</evidence>
<evidence type="ECO:0000256" key="4">
    <source>
        <dbReference type="ARBA" id="ARBA00023136"/>
    </source>
</evidence>
<comment type="caution">
    <text evidence="7">The sequence shown here is derived from an EMBL/GenBank/DDBJ whole genome shotgun (WGS) entry which is preliminary data.</text>
</comment>
<dbReference type="GO" id="GO:0055085">
    <property type="term" value="P:transmembrane transport"/>
    <property type="evidence" value="ECO:0007669"/>
    <property type="project" value="InterPro"/>
</dbReference>
<evidence type="ECO:0000259" key="6">
    <source>
        <dbReference type="PROSITE" id="PS52015"/>
    </source>
</evidence>
<evidence type="ECO:0000313" key="7">
    <source>
        <dbReference type="EMBL" id="MEA5444943.1"/>
    </source>
</evidence>
<dbReference type="PROSITE" id="PS52015">
    <property type="entry name" value="TONB_CTD"/>
    <property type="match status" value="1"/>
</dbReference>
<dbReference type="GO" id="GO:0016020">
    <property type="term" value="C:membrane"/>
    <property type="evidence" value="ECO:0007669"/>
    <property type="project" value="UniProtKB-SubCell"/>
</dbReference>
<name>A0AAP6MJZ7_9GAMM</name>
<keyword evidence="3" id="KW-1133">Transmembrane helix</keyword>
<keyword evidence="5" id="KW-0732">Signal</keyword>
<dbReference type="RefSeq" id="WP_346050572.1">
    <property type="nucleotide sequence ID" value="NZ_JAYGII010000005.1"/>
</dbReference>
<accession>A0AAP6MJZ7</accession>
<evidence type="ECO:0000256" key="1">
    <source>
        <dbReference type="ARBA" id="ARBA00004167"/>
    </source>
</evidence>
<dbReference type="Proteomes" id="UP001302316">
    <property type="component" value="Unassembled WGS sequence"/>
</dbReference>
<keyword evidence="2" id="KW-0812">Transmembrane</keyword>
<dbReference type="PROSITE" id="PS51257">
    <property type="entry name" value="PROKAR_LIPOPROTEIN"/>
    <property type="match status" value="1"/>
</dbReference>
<dbReference type="AlphaFoldDB" id="A0AAP6MJZ7"/>
<dbReference type="InterPro" id="IPR037682">
    <property type="entry name" value="TonB_C"/>
</dbReference>
<reference evidence="7 8" key="1">
    <citation type="submission" date="2023-12" db="EMBL/GenBank/DDBJ databases">
        <title>Whole-genome sequencing of halo(alkali)philic microorganisms from hypersaline lakes.</title>
        <authorList>
            <person name="Sorokin D.Y."/>
            <person name="Merkel A.Y."/>
            <person name="Messina E."/>
            <person name="Yakimov M."/>
        </authorList>
    </citation>
    <scope>NUCLEOTIDE SEQUENCE [LARGE SCALE GENOMIC DNA]</scope>
    <source>
        <strain evidence="7 8">AB-CW1</strain>
    </source>
</reference>
<organism evidence="7 8">
    <name type="scientific">Natronospira elongata</name>
    <dbReference type="NCBI Taxonomy" id="3110268"/>
    <lineage>
        <taxon>Bacteria</taxon>
        <taxon>Pseudomonadati</taxon>
        <taxon>Pseudomonadota</taxon>
        <taxon>Gammaproteobacteria</taxon>
        <taxon>Natronospirales</taxon>
        <taxon>Natronospiraceae</taxon>
        <taxon>Natronospira</taxon>
    </lineage>
</organism>
<dbReference type="SUPFAM" id="SSF74653">
    <property type="entry name" value="TolA/TonB C-terminal domain"/>
    <property type="match status" value="1"/>
</dbReference>
<sequence>MKRTLCLLGTLIPLLAMLLVACAGPRPLFDTQETPVERYWELVELAEPVYPDEAIGQEGHVVVRARIGSDGKIASAEVLESEPGELFVEATLAALYHFRYEATEDNPDSRPLVTEFRFEFEPDD</sequence>